<dbReference type="InterPro" id="IPR016181">
    <property type="entry name" value="Acyl_CoA_acyltransferase"/>
</dbReference>
<keyword evidence="2" id="KW-0012">Acyltransferase</keyword>
<evidence type="ECO:0000256" key="2">
    <source>
        <dbReference type="ARBA" id="ARBA00023315"/>
    </source>
</evidence>
<evidence type="ECO:0000259" key="3">
    <source>
        <dbReference type="PROSITE" id="PS51186"/>
    </source>
</evidence>
<dbReference type="Pfam" id="PF13508">
    <property type="entry name" value="Acetyltransf_7"/>
    <property type="match status" value="1"/>
</dbReference>
<proteinExistence type="predicted"/>
<protein>
    <recommendedName>
        <fullName evidence="3">N-acetyltransferase domain-containing protein</fullName>
    </recommendedName>
</protein>
<evidence type="ECO:0000256" key="1">
    <source>
        <dbReference type="ARBA" id="ARBA00022679"/>
    </source>
</evidence>
<organism evidence="4 5">
    <name type="scientific">Chrysophaeum taylorii</name>
    <dbReference type="NCBI Taxonomy" id="2483200"/>
    <lineage>
        <taxon>Eukaryota</taxon>
        <taxon>Sar</taxon>
        <taxon>Stramenopiles</taxon>
        <taxon>Ochrophyta</taxon>
        <taxon>Pelagophyceae</taxon>
        <taxon>Pelagomonadales</taxon>
        <taxon>Pelagomonadaceae</taxon>
        <taxon>Chrysophaeum</taxon>
    </lineage>
</organism>
<evidence type="ECO:0000313" key="4">
    <source>
        <dbReference type="EMBL" id="KAJ8611878.1"/>
    </source>
</evidence>
<reference evidence="4" key="1">
    <citation type="submission" date="2023-01" db="EMBL/GenBank/DDBJ databases">
        <title>Metagenome sequencing of chrysophaentin producing Chrysophaeum taylorii.</title>
        <authorList>
            <person name="Davison J."/>
            <person name="Bewley C."/>
        </authorList>
    </citation>
    <scope>NUCLEOTIDE SEQUENCE</scope>
    <source>
        <strain evidence="4">NIES-1699</strain>
    </source>
</reference>
<dbReference type="Proteomes" id="UP001230188">
    <property type="component" value="Unassembled WGS sequence"/>
</dbReference>
<keyword evidence="1" id="KW-0808">Transferase</keyword>
<sequence length="199" mass="21382">MSAMYCYAVITAPARRECGASAAPARRECGASAARAFSVRVEAGDLGAVTAVYFASYAHFCPAAYPQEVVATAVPIISQAQPALLEDPGFRVVEDESGRVIAAGGWTAATPGTGEVEEGRCHVRHVACHPEASRRGVGRLLLEALKRDAVSRGFREMDCYSTLNAVPFYEKMGFVVIEARTIPITPNLDFEAVWMRAIL</sequence>
<name>A0AAD7XPH0_9STRA</name>
<dbReference type="AlphaFoldDB" id="A0AAD7XPH0"/>
<comment type="caution">
    <text evidence="4">The sequence shown here is derived from an EMBL/GenBank/DDBJ whole genome shotgun (WGS) entry which is preliminary data.</text>
</comment>
<dbReference type="PANTHER" id="PTHR43877">
    <property type="entry name" value="AMINOALKYLPHOSPHONATE N-ACETYLTRANSFERASE-RELATED-RELATED"/>
    <property type="match status" value="1"/>
</dbReference>
<dbReference type="InterPro" id="IPR000182">
    <property type="entry name" value="GNAT_dom"/>
</dbReference>
<dbReference type="EMBL" id="JAQMWT010000060">
    <property type="protein sequence ID" value="KAJ8611878.1"/>
    <property type="molecule type" value="Genomic_DNA"/>
</dbReference>
<dbReference type="PROSITE" id="PS51186">
    <property type="entry name" value="GNAT"/>
    <property type="match status" value="1"/>
</dbReference>
<dbReference type="InterPro" id="IPR050832">
    <property type="entry name" value="Bact_Acetyltransf"/>
</dbReference>
<dbReference type="CDD" id="cd04301">
    <property type="entry name" value="NAT_SF"/>
    <property type="match status" value="1"/>
</dbReference>
<accession>A0AAD7XPH0</accession>
<dbReference type="Gene3D" id="3.40.630.30">
    <property type="match status" value="1"/>
</dbReference>
<feature type="domain" description="N-acetyltransferase" evidence="3">
    <location>
        <begin position="52"/>
        <end position="199"/>
    </location>
</feature>
<dbReference type="SUPFAM" id="SSF55729">
    <property type="entry name" value="Acyl-CoA N-acyltransferases (Nat)"/>
    <property type="match status" value="1"/>
</dbReference>
<evidence type="ECO:0000313" key="5">
    <source>
        <dbReference type="Proteomes" id="UP001230188"/>
    </source>
</evidence>
<dbReference type="GO" id="GO:0016747">
    <property type="term" value="F:acyltransferase activity, transferring groups other than amino-acyl groups"/>
    <property type="evidence" value="ECO:0007669"/>
    <property type="project" value="InterPro"/>
</dbReference>
<gene>
    <name evidence="4" type="ORF">CTAYLR_005802</name>
</gene>
<keyword evidence="5" id="KW-1185">Reference proteome</keyword>